<dbReference type="InterPro" id="IPR006553">
    <property type="entry name" value="Leu-rich_rpt_Cys-con_subtyp"/>
</dbReference>
<evidence type="ECO:0008006" key="6">
    <source>
        <dbReference type="Google" id="ProtNLM"/>
    </source>
</evidence>
<accession>A0A0E0CWE9</accession>
<dbReference type="Gene3D" id="1.20.1280.50">
    <property type="match status" value="1"/>
</dbReference>
<dbReference type="HOGENOM" id="CLU_022456_1_0_1"/>
<dbReference type="Gramene" id="OMERI03G06280.1">
    <property type="protein sequence ID" value="OMERI03G06280.1"/>
    <property type="gene ID" value="OMERI03G06280"/>
</dbReference>
<dbReference type="InterPro" id="IPR032675">
    <property type="entry name" value="LRR_dom_sf"/>
</dbReference>
<dbReference type="Pfam" id="PF18511">
    <property type="entry name" value="F-box_5"/>
    <property type="match status" value="1"/>
</dbReference>
<evidence type="ECO:0000313" key="5">
    <source>
        <dbReference type="Proteomes" id="UP000008021"/>
    </source>
</evidence>
<evidence type="ECO:0000256" key="1">
    <source>
        <dbReference type="SAM" id="MobiDB-lite"/>
    </source>
</evidence>
<dbReference type="SMART" id="SM00367">
    <property type="entry name" value="LRR_CC"/>
    <property type="match status" value="5"/>
</dbReference>
<dbReference type="Pfam" id="PF13516">
    <property type="entry name" value="LRR_6"/>
    <property type="match status" value="1"/>
</dbReference>
<dbReference type="eggNOG" id="KOG1947">
    <property type="taxonomic scope" value="Eukaryota"/>
</dbReference>
<reference evidence="4" key="1">
    <citation type="submission" date="2015-04" db="UniProtKB">
        <authorList>
            <consortium name="EnsemblPlants"/>
        </authorList>
    </citation>
    <scope>IDENTIFICATION</scope>
</reference>
<dbReference type="PANTHER" id="PTHR16134">
    <property type="entry name" value="F-BOX/TPR REPEAT PROTEIN POF3"/>
    <property type="match status" value="1"/>
</dbReference>
<dbReference type="PANTHER" id="PTHR16134:SF57">
    <property type="entry name" value="F-BOX PROTEIN FBX14"/>
    <property type="match status" value="1"/>
</dbReference>
<organism evidence="4">
    <name type="scientific">Oryza meridionalis</name>
    <dbReference type="NCBI Taxonomy" id="40149"/>
    <lineage>
        <taxon>Eukaryota</taxon>
        <taxon>Viridiplantae</taxon>
        <taxon>Streptophyta</taxon>
        <taxon>Embryophyta</taxon>
        <taxon>Tracheophyta</taxon>
        <taxon>Spermatophyta</taxon>
        <taxon>Magnoliopsida</taxon>
        <taxon>Liliopsida</taxon>
        <taxon>Poales</taxon>
        <taxon>Poaceae</taxon>
        <taxon>BOP clade</taxon>
        <taxon>Oryzoideae</taxon>
        <taxon>Oryzeae</taxon>
        <taxon>Oryzinae</taxon>
        <taxon>Oryza</taxon>
    </lineage>
</organism>
<evidence type="ECO:0000259" key="2">
    <source>
        <dbReference type="Pfam" id="PF18511"/>
    </source>
</evidence>
<reference evidence="4" key="2">
    <citation type="submission" date="2018-05" db="EMBL/GenBank/DDBJ databases">
        <title>OmerRS3 (Oryza meridionalis Reference Sequence Version 3).</title>
        <authorList>
            <person name="Zhang J."/>
            <person name="Kudrna D."/>
            <person name="Lee S."/>
            <person name="Talag J."/>
            <person name="Welchert J."/>
            <person name="Wing R.A."/>
        </authorList>
    </citation>
    <scope>NUCLEOTIDE SEQUENCE [LARGE SCALE GENOMIC DNA]</scope>
    <source>
        <strain evidence="4">cv. OR44</strain>
    </source>
</reference>
<feature type="domain" description="Transport inhibitor response 1" evidence="3">
    <location>
        <begin position="85"/>
        <end position="132"/>
    </location>
</feature>
<keyword evidence="5" id="KW-1185">Reference proteome</keyword>
<feature type="domain" description="COI1 F-box" evidence="2">
    <location>
        <begin position="25"/>
        <end position="63"/>
    </location>
</feature>
<dbReference type="AlphaFoldDB" id="A0A0E0CWE9"/>
<dbReference type="InterPro" id="IPR001611">
    <property type="entry name" value="Leu-rich_rpt"/>
</dbReference>
<dbReference type="Proteomes" id="UP000008021">
    <property type="component" value="Chromosome 3"/>
</dbReference>
<dbReference type="GO" id="GO:0019005">
    <property type="term" value="C:SCF ubiquitin ligase complex"/>
    <property type="evidence" value="ECO:0007669"/>
    <property type="project" value="TreeGrafter"/>
</dbReference>
<dbReference type="SUPFAM" id="SSF81383">
    <property type="entry name" value="F-box domain"/>
    <property type="match status" value="1"/>
</dbReference>
<proteinExistence type="predicted"/>
<dbReference type="GO" id="GO:0031146">
    <property type="term" value="P:SCF-dependent proteasomal ubiquitin-dependent protein catabolic process"/>
    <property type="evidence" value="ECO:0007669"/>
    <property type="project" value="TreeGrafter"/>
</dbReference>
<dbReference type="CDD" id="cd22159">
    <property type="entry name" value="F-box_AtTIR1-like"/>
    <property type="match status" value="1"/>
</dbReference>
<dbReference type="Gene3D" id="3.80.10.10">
    <property type="entry name" value="Ribonuclease Inhibitor"/>
    <property type="match status" value="1"/>
</dbReference>
<dbReference type="SUPFAM" id="SSF52047">
    <property type="entry name" value="RNI-like"/>
    <property type="match status" value="1"/>
</dbReference>
<name>A0A0E0CWE9_9ORYZ</name>
<dbReference type="EnsemblPlants" id="OMERI03G06280.1">
    <property type="protein sequence ID" value="OMERI03G06280.1"/>
    <property type="gene ID" value="OMERI03G06280"/>
</dbReference>
<protein>
    <recommendedName>
        <fullName evidence="6">F-box domain-containing protein</fullName>
    </recommendedName>
</protein>
<sequence length="603" mass="66241">MSEEEDDQPPPLPAQKRPRASPPPDQVLDNVLETVLQFLDSARDRCAASLVCRSWSRAESATRVSVAVRNLLAASPARVARRFPAARRVLLKGRPRFADFNLLPPGWAGADFRPWAAAVASAAFPALASLFLKRITVTDDDLDLVSRSLPASFRDLSLLLCDGFSSVGLASIASHCRGLRVLDVVDCEMNDDDDEVVDWVAAFPPGPTDLESLSFECYVRPVSFAALEALVARSPRLTRLGVNEHVSLGQLRRLMANTPRLTHLGTGAFRPGDGPEDVGLDVEQMASAFASAGRTNTLVSLSGFREFEPEYLPTIAAVAGNLTNLDFSYCPVTPDQFLPFIGQCHNLERLYVLDSVRDEGLQATARTCKKLQVLHVLPLNALEDADELVSEVGLTAIAEGCRGLRSTLYFCQSMTNAAVIAISQNCVDLKVFRLCIMGRHQPDHVTGEPMDEGFGAIVRNCSKLTRLSTSGRLTDRAFEYIGKYAKSLRTLSVAFAGDSDLALQHILQGCSKLEKLEIRDCPFGDAGLLSGMHHFYNMRFLWMSGCNLTLQGCKEVARRLPRLVVELINSQPENERTDGVDILYMYRSLEGPREDVPPFVKIL</sequence>
<dbReference type="InterPro" id="IPR036047">
    <property type="entry name" value="F-box-like_dom_sf"/>
</dbReference>
<feature type="region of interest" description="Disordered" evidence="1">
    <location>
        <begin position="1"/>
        <end position="26"/>
    </location>
</feature>
<dbReference type="InterPro" id="IPR041567">
    <property type="entry name" value="COI1_F-box"/>
</dbReference>
<evidence type="ECO:0000313" key="4">
    <source>
        <dbReference type="EnsemblPlants" id="OMERI03G06280.1"/>
    </source>
</evidence>
<dbReference type="Pfam" id="PF18791">
    <property type="entry name" value="Transp_inhibit"/>
    <property type="match status" value="1"/>
</dbReference>
<evidence type="ECO:0000259" key="3">
    <source>
        <dbReference type="Pfam" id="PF18791"/>
    </source>
</evidence>
<dbReference type="InterPro" id="IPR041101">
    <property type="entry name" value="Transp_inhibit"/>
</dbReference>
<dbReference type="STRING" id="40149.A0A0E0CWE9"/>